<dbReference type="SUPFAM" id="SSF48371">
    <property type="entry name" value="ARM repeat"/>
    <property type="match status" value="1"/>
</dbReference>
<dbReference type="PANTHER" id="PTHR23120">
    <property type="entry name" value="MAESTRO-RELATED HEAT DOMAIN-CONTAINING"/>
    <property type="match status" value="1"/>
</dbReference>
<proteinExistence type="predicted"/>
<sequence>MAFGFSKTQGDRSETPRPHLHTPGPLSQARGLGAPSNAGEEEPHYQRVFISFCPLKITDHKEANENIRMTSFLKKLRGLKKKDQESNENIQESNQGQRDKLEAPSSSLQQSATHDPAGRRTSQLLPMLVKPSQSPAEARRKSQAPPVVFPELVQRQTSTVQPVSSRQDSRQQRHLSLGKKKSPEDSGPVFPELSDEKFGYLWAGKKLLRGRSLRETLEMLDEREILDTILKHLQPAPQTSSVHRKSTILSQDSAASNLRAAVPGQQKTSKSGHEKTVLYRYYGLKLRDSRNKDTVHQYLHLLLKLPLEEETVREGISEAVGVASYCHLSQMLMALRDFGHAVITRKIEMSENTGERNASITIMLCYGQMALGARPEDLLRFIELIVAELLFQFQNTRKDEALKKGLMKAAILTTKALVQTNVGHVIFPHKAELTICIIEVIEEEPLGSFSISVLHHAIITVSCMTAVRPPMDSMLRSELVKKSIKKVFSLPSLKLTKLKAGSPMQSSQSQDFYQQTVNACLNMLTSLLSEAPSLEALQDILVHTNGWIDSTKIYERERAVKSTSFLMKYVSEHLDFDISPDFPLLGQLVGLLSLHLADNVKEIGLQSAEALYHLHYIMIAKMAKKVEMRHKNRKGNVVKWFREDFFIPGPAIFYTDISKVAKAFGEHLAPSQINEVVLKAIDNLTVEDRVISQASGKLLSSFLEECGMDMEDLPIVVKEIYNHLHRISDTRTKDETLTAVVNLAAKRLNPVVDSLLDCSLECDESAAAIWKALVSDPYSSIKLLRPLLKRLQDEDPNAEVTYRRRSTSQMPIAATNALCLILSLPEASDVLQNKFPQLLLALITQIYFLFGTSRRVSRATSLMPEPPSHLHPLATTVQALKNLIGCGGYIKEYNILGVQRCWDMLSNPESFFDGIRLLTRTLFTFSKVHLRTTFKQANAYLRRPDVKERTVGMAFFTELLFHSEIGLFFVKQDIMDVLKEWMGQASPLMQLFSIRGLGYMLQHQLEDESLNPFISPLINCAYNPDKSIAKESIKCLQLMFHHLEGEEYSLAGCSLYPQLLKHFNDEDNELSLCSIILFGMLLRGVKEEHRNRVEDIVIRSLVPLIIQLTDPVSREECRIVLNTIVTFLKLGELPFDIFESVQQDRLYHRFSVICKYILWRYKQRLPDMLTQMMEYLKSRNPAHREAATILIACNAQYMKPDLVSTKQIDDIYLALLDLQGDLDVAVSNAAVAASEELFRRCGGRINPKIVPSQHLLSMLKNNMARQMRVTPRVSFSRWGLVLLELLALRRAFSSILFLLPFASAPDHLHTCTRRDSSSASAVHKNKMATKAIDRNVERGGKTKPIQTT</sequence>
<dbReference type="Proteomes" id="UP001178461">
    <property type="component" value="Chromosome 11"/>
</dbReference>
<reference evidence="6" key="1">
    <citation type="submission" date="2022-12" db="EMBL/GenBank/DDBJ databases">
        <authorList>
            <person name="Alioto T."/>
            <person name="Alioto T."/>
            <person name="Gomez Garrido J."/>
        </authorList>
    </citation>
    <scope>NUCLEOTIDE SEQUENCE</scope>
</reference>
<evidence type="ECO:0000313" key="7">
    <source>
        <dbReference type="Proteomes" id="UP001178461"/>
    </source>
</evidence>
<evidence type="ECO:0000259" key="3">
    <source>
        <dbReference type="Pfam" id="PF21047"/>
    </source>
</evidence>
<feature type="domain" description="Maestro/Maestro-like HEAT-repeats" evidence="5">
    <location>
        <begin position="975"/>
        <end position="1237"/>
    </location>
</feature>
<dbReference type="InterPro" id="IPR011989">
    <property type="entry name" value="ARM-like"/>
</dbReference>
<feature type="compositionally biased region" description="Polar residues" evidence="2">
    <location>
        <begin position="104"/>
        <end position="113"/>
    </location>
</feature>
<dbReference type="InterPro" id="IPR045206">
    <property type="entry name" value="Maestro_heat-like_prot"/>
</dbReference>
<feature type="domain" description="MROH2B-like HEAT-repeats" evidence="4">
    <location>
        <begin position="270"/>
        <end position="529"/>
    </location>
</feature>
<evidence type="ECO:0000259" key="5">
    <source>
        <dbReference type="Pfam" id="PF23227"/>
    </source>
</evidence>
<name>A0AA35L286_9SAUR</name>
<keyword evidence="7" id="KW-1185">Reference proteome</keyword>
<organism evidence="6 7">
    <name type="scientific">Podarcis lilfordi</name>
    <name type="common">Lilford's wall lizard</name>
    <dbReference type="NCBI Taxonomy" id="74358"/>
    <lineage>
        <taxon>Eukaryota</taxon>
        <taxon>Metazoa</taxon>
        <taxon>Chordata</taxon>
        <taxon>Craniata</taxon>
        <taxon>Vertebrata</taxon>
        <taxon>Euteleostomi</taxon>
        <taxon>Lepidosauria</taxon>
        <taxon>Squamata</taxon>
        <taxon>Bifurcata</taxon>
        <taxon>Unidentata</taxon>
        <taxon>Episquamata</taxon>
        <taxon>Laterata</taxon>
        <taxon>Lacertibaenia</taxon>
        <taxon>Lacertidae</taxon>
        <taxon>Podarcis</taxon>
    </lineage>
</organism>
<keyword evidence="1" id="KW-0677">Repeat</keyword>
<evidence type="ECO:0000256" key="1">
    <source>
        <dbReference type="ARBA" id="ARBA00022737"/>
    </source>
</evidence>
<evidence type="ECO:0000256" key="2">
    <source>
        <dbReference type="SAM" id="MobiDB-lite"/>
    </source>
</evidence>
<accession>A0AA35L286</accession>
<dbReference type="InterPro" id="IPR048465">
    <property type="entry name" value="Maestro-like_HEAT"/>
</dbReference>
<dbReference type="Gene3D" id="1.25.10.10">
    <property type="entry name" value="Leucine-rich Repeat Variant"/>
    <property type="match status" value="1"/>
</dbReference>
<dbReference type="PANTHER" id="PTHR23120:SF42">
    <property type="entry name" value="MAESTRO HEAT-LIKE REPEAT FAMILY MEMBER 3"/>
    <property type="match status" value="1"/>
</dbReference>
<dbReference type="Pfam" id="PF23227">
    <property type="entry name" value="HEAT_MROH2B_C"/>
    <property type="match status" value="1"/>
</dbReference>
<dbReference type="Pfam" id="PF23210">
    <property type="entry name" value="HEAT_Maestro_2"/>
    <property type="match status" value="1"/>
</dbReference>
<feature type="compositionally biased region" description="Polar residues" evidence="2">
    <location>
        <begin position="154"/>
        <end position="166"/>
    </location>
</feature>
<evidence type="ECO:0000313" key="6">
    <source>
        <dbReference type="EMBL" id="CAI5787902.1"/>
    </source>
</evidence>
<dbReference type="GO" id="GO:0005737">
    <property type="term" value="C:cytoplasm"/>
    <property type="evidence" value="ECO:0007669"/>
    <property type="project" value="TreeGrafter"/>
</dbReference>
<protein>
    <submittedName>
        <fullName evidence="6">Maestro heat-like repeat family member 5</fullName>
    </submittedName>
</protein>
<dbReference type="InterPro" id="IPR055406">
    <property type="entry name" value="HEAT_Maestro"/>
</dbReference>
<feature type="compositionally biased region" description="Polar residues" evidence="2">
    <location>
        <begin position="87"/>
        <end position="96"/>
    </location>
</feature>
<feature type="region of interest" description="Disordered" evidence="2">
    <location>
        <begin position="78"/>
        <end position="190"/>
    </location>
</feature>
<feature type="region of interest" description="Disordered" evidence="2">
    <location>
        <begin position="1"/>
        <end position="42"/>
    </location>
</feature>
<dbReference type="Pfam" id="PF21047">
    <property type="entry name" value="HEAT_Maestro"/>
    <property type="match status" value="1"/>
</dbReference>
<gene>
    <name evidence="6" type="ORF">PODLI_1B012789</name>
</gene>
<dbReference type="InterPro" id="IPR016024">
    <property type="entry name" value="ARM-type_fold"/>
</dbReference>
<feature type="domain" description="Maestro-like HEAT-repeats" evidence="3">
    <location>
        <begin position="554"/>
        <end position="784"/>
    </location>
</feature>
<evidence type="ECO:0000259" key="4">
    <source>
        <dbReference type="Pfam" id="PF23210"/>
    </source>
</evidence>
<dbReference type="InterPro" id="IPR055408">
    <property type="entry name" value="HEAT_MROH2B-like"/>
</dbReference>
<dbReference type="EMBL" id="OX395136">
    <property type="protein sequence ID" value="CAI5787902.1"/>
    <property type="molecule type" value="Genomic_DNA"/>
</dbReference>